<sequence length="340" mass="36123">MTFNLASSPIQPFDARVMLDVHSLKALRQRRGGREALSAQFQERRLCLTHAAIKRAESGRPVPYRTVRHLAAFYGIGVETLIDAAPTRQAPPARAVPDLADIWDVERLQCRAVIDAVHVGGRGRIIDVQGVAGAGKSPLLSFGARDARARGYTCVVLDGGSARIPAVHTAADLMLALLGLPADAGTAPGSDAVPLADLVRSRCAALGVSPVHVDACVGLVDAAPEWPVPATQLLQTAALCALVQHRAANQPLLIAIDDLQCADWQLAMVLNVVVPTTLDYPVLWMFATRLEPGPMRRPLGVRMDALARTTLHLTPPPVRADRADAGGVHRLARTAGQDAG</sequence>
<accession>A0ACC7M4P7</accession>
<keyword evidence="2" id="KW-1185">Reference proteome</keyword>
<evidence type="ECO:0000313" key="1">
    <source>
        <dbReference type="EMBL" id="MFJ1466500.1"/>
    </source>
</evidence>
<dbReference type="Proteomes" id="UP001168096">
    <property type="component" value="Unassembled WGS sequence"/>
</dbReference>
<protein>
    <submittedName>
        <fullName evidence="1">Uncharacterized protein</fullName>
    </submittedName>
</protein>
<reference evidence="1" key="1">
    <citation type="submission" date="2024-11" db="EMBL/GenBank/DDBJ databases">
        <title>Description of Massilia orientalis sp. nov., isolated from rhizosphere soil of Ageratina adenophora.</title>
        <authorList>
            <person name="Wang Y."/>
        </authorList>
    </citation>
    <scope>NUCLEOTIDE SEQUENCE</scope>
    <source>
        <strain evidence="1">YIM B02787</strain>
    </source>
</reference>
<evidence type="ECO:0000313" key="2">
    <source>
        <dbReference type="Proteomes" id="UP001168096"/>
    </source>
</evidence>
<dbReference type="EMBL" id="JASNRB020000002">
    <property type="protein sequence ID" value="MFJ1466500.1"/>
    <property type="molecule type" value="Genomic_DNA"/>
</dbReference>
<comment type="caution">
    <text evidence="1">The sequence shown here is derived from an EMBL/GenBank/DDBJ whole genome shotgun (WGS) entry which is preliminary data.</text>
</comment>
<proteinExistence type="predicted"/>
<name>A0ACC7M4P7_9BURK</name>
<organism evidence="1 2">
    <name type="scientific">Massilia orientalis</name>
    <dbReference type="NCBI Taxonomy" id="3050128"/>
    <lineage>
        <taxon>Bacteria</taxon>
        <taxon>Pseudomonadati</taxon>
        <taxon>Pseudomonadota</taxon>
        <taxon>Betaproteobacteria</taxon>
        <taxon>Burkholderiales</taxon>
        <taxon>Oxalobacteraceae</taxon>
        <taxon>Telluria group</taxon>
        <taxon>Massilia</taxon>
    </lineage>
</organism>
<gene>
    <name evidence="1" type="ORF">QPK29_002150</name>
</gene>